<name>A0A310SHZ1_9HYME</name>
<sequence>MLEEAFGKRIQVREDVKEGKSVPISHIVALVGDPTYLPCDISTTHEGDSVHLVLWYREDLGTSVYSVDVRDRDFGIAERWSDDTVFSNRAYFMPDKKPAELGVDHIREEDAGIYRCRVDFQIGQTRNSKVNLTVIVFDCLLRSMAEVGFRETQSVFAQSLGSAIKLDVARKRKNRSSRVAWKRRDEGETGEENGFPSSRGELKLFLRSFCAGRNKKEDDVPAGDSIKPKLPHGSCNFATRRHLSLLLVTFVRSWRSTQACSWRVIQPPPGIRSACWMKWNRPVRHGCRRNIPGHRRTNEWTRETKIASFYPCDWGYTQPPGSPIELLIPSGSGNSCRL</sequence>
<proteinExistence type="predicted"/>
<gene>
    <name evidence="2" type="ORF">WN48_10840</name>
</gene>
<dbReference type="Gene3D" id="2.60.40.10">
    <property type="entry name" value="Immunoglobulins"/>
    <property type="match status" value="1"/>
</dbReference>
<keyword evidence="3" id="KW-1185">Reference proteome</keyword>
<dbReference type="InterPro" id="IPR003599">
    <property type="entry name" value="Ig_sub"/>
</dbReference>
<dbReference type="AlphaFoldDB" id="A0A310SHZ1"/>
<dbReference type="PANTHER" id="PTHR23278">
    <property type="entry name" value="SIDESTEP PROTEIN"/>
    <property type="match status" value="1"/>
</dbReference>
<dbReference type="InterPro" id="IPR013783">
    <property type="entry name" value="Ig-like_fold"/>
</dbReference>
<organism evidence="2 3">
    <name type="scientific">Eufriesea mexicana</name>
    <dbReference type="NCBI Taxonomy" id="516756"/>
    <lineage>
        <taxon>Eukaryota</taxon>
        <taxon>Metazoa</taxon>
        <taxon>Ecdysozoa</taxon>
        <taxon>Arthropoda</taxon>
        <taxon>Hexapoda</taxon>
        <taxon>Insecta</taxon>
        <taxon>Pterygota</taxon>
        <taxon>Neoptera</taxon>
        <taxon>Endopterygota</taxon>
        <taxon>Hymenoptera</taxon>
        <taxon>Apocrita</taxon>
        <taxon>Aculeata</taxon>
        <taxon>Apoidea</taxon>
        <taxon>Anthophila</taxon>
        <taxon>Apidae</taxon>
        <taxon>Eufriesea</taxon>
    </lineage>
</organism>
<dbReference type="PANTHER" id="PTHR23278:SF25">
    <property type="entry name" value="GH14967P"/>
    <property type="match status" value="1"/>
</dbReference>
<dbReference type="PROSITE" id="PS50835">
    <property type="entry name" value="IG_LIKE"/>
    <property type="match status" value="1"/>
</dbReference>
<dbReference type="Proteomes" id="UP000250275">
    <property type="component" value="Unassembled WGS sequence"/>
</dbReference>
<accession>A0A310SHZ1</accession>
<dbReference type="SMART" id="SM00409">
    <property type="entry name" value="IG"/>
    <property type="match status" value="1"/>
</dbReference>
<dbReference type="InterPro" id="IPR013106">
    <property type="entry name" value="Ig_V-set"/>
</dbReference>
<evidence type="ECO:0000313" key="2">
    <source>
        <dbReference type="EMBL" id="OAD53072.1"/>
    </source>
</evidence>
<reference evidence="2 3" key="1">
    <citation type="submission" date="2015-07" db="EMBL/GenBank/DDBJ databases">
        <title>The genome of Eufriesea mexicana.</title>
        <authorList>
            <person name="Pan H."/>
            <person name="Kapheim K."/>
        </authorList>
    </citation>
    <scope>NUCLEOTIDE SEQUENCE [LARGE SCALE GENOMIC DNA]</scope>
    <source>
        <strain evidence="2">0111107269</strain>
        <tissue evidence="2">Whole body</tissue>
    </source>
</reference>
<dbReference type="InterPro" id="IPR036179">
    <property type="entry name" value="Ig-like_dom_sf"/>
</dbReference>
<dbReference type="Pfam" id="PF07686">
    <property type="entry name" value="V-set"/>
    <property type="match status" value="1"/>
</dbReference>
<dbReference type="OrthoDB" id="10055806at2759"/>
<evidence type="ECO:0000259" key="1">
    <source>
        <dbReference type="PROSITE" id="PS50835"/>
    </source>
</evidence>
<protein>
    <recommendedName>
        <fullName evidence="1">Ig-like domain-containing protein</fullName>
    </recommendedName>
</protein>
<dbReference type="EMBL" id="KQ768738">
    <property type="protein sequence ID" value="OAD53072.1"/>
    <property type="molecule type" value="Genomic_DNA"/>
</dbReference>
<evidence type="ECO:0000313" key="3">
    <source>
        <dbReference type="Proteomes" id="UP000250275"/>
    </source>
</evidence>
<dbReference type="SUPFAM" id="SSF48726">
    <property type="entry name" value="Immunoglobulin"/>
    <property type="match status" value="1"/>
</dbReference>
<feature type="domain" description="Ig-like" evidence="1">
    <location>
        <begin position="32"/>
        <end position="133"/>
    </location>
</feature>
<dbReference type="InterPro" id="IPR007110">
    <property type="entry name" value="Ig-like_dom"/>
</dbReference>